<evidence type="ECO:0000313" key="4">
    <source>
        <dbReference type="Proteomes" id="UP000824081"/>
    </source>
</evidence>
<name>A0A9D1MFN8_9FIRM</name>
<gene>
    <name evidence="3" type="ORF">IAC57_05435</name>
</gene>
<dbReference type="EMBL" id="DVMZ01000143">
    <property type="protein sequence ID" value="HIU59530.1"/>
    <property type="molecule type" value="Genomic_DNA"/>
</dbReference>
<dbReference type="InterPro" id="IPR007167">
    <property type="entry name" value="Fe-transptr_FeoA-like"/>
</dbReference>
<dbReference type="PANTHER" id="PTHR43151">
    <property type="entry name" value="FEOA FAMILY PROTEIN"/>
    <property type="match status" value="1"/>
</dbReference>
<sequence>MPLKMAPLGEEVEIRRLSADEKVKRHLENLGLAVGQKVTVLSVQGGAVILKVKDGRMALDRDMSAGIFVA</sequence>
<protein>
    <submittedName>
        <fullName evidence="3">Ferrous iron transport protein A</fullName>
    </submittedName>
</protein>
<dbReference type="SMART" id="SM00899">
    <property type="entry name" value="FeoA"/>
    <property type="match status" value="1"/>
</dbReference>
<dbReference type="Proteomes" id="UP000824081">
    <property type="component" value="Unassembled WGS sequence"/>
</dbReference>
<dbReference type="PANTHER" id="PTHR43151:SF1">
    <property type="entry name" value="SSR2333 PROTEIN"/>
    <property type="match status" value="1"/>
</dbReference>
<dbReference type="AlphaFoldDB" id="A0A9D1MFN8"/>
<keyword evidence="1" id="KW-0408">Iron</keyword>
<feature type="domain" description="Ferrous iron transporter FeoA-like" evidence="2">
    <location>
        <begin position="1"/>
        <end position="70"/>
    </location>
</feature>
<organism evidence="3 4">
    <name type="scientific">Candidatus Scatosoma pullistercoris</name>
    <dbReference type="NCBI Taxonomy" id="2840934"/>
    <lineage>
        <taxon>Bacteria</taxon>
        <taxon>Bacillati</taxon>
        <taxon>Bacillota</taxon>
        <taxon>Clostridia</taxon>
        <taxon>Candidatus Scatosoma</taxon>
    </lineage>
</organism>
<evidence type="ECO:0000259" key="2">
    <source>
        <dbReference type="SMART" id="SM00899"/>
    </source>
</evidence>
<dbReference type="InterPro" id="IPR053184">
    <property type="entry name" value="FeoA-like"/>
</dbReference>
<accession>A0A9D1MFN8</accession>
<evidence type="ECO:0000256" key="1">
    <source>
        <dbReference type="ARBA" id="ARBA00023004"/>
    </source>
</evidence>
<comment type="caution">
    <text evidence="3">The sequence shown here is derived from an EMBL/GenBank/DDBJ whole genome shotgun (WGS) entry which is preliminary data.</text>
</comment>
<reference evidence="3" key="2">
    <citation type="journal article" date="2021" name="PeerJ">
        <title>Extensive microbial diversity within the chicken gut microbiome revealed by metagenomics and culture.</title>
        <authorList>
            <person name="Gilroy R."/>
            <person name="Ravi A."/>
            <person name="Getino M."/>
            <person name="Pursley I."/>
            <person name="Horton D.L."/>
            <person name="Alikhan N.F."/>
            <person name="Baker D."/>
            <person name="Gharbi K."/>
            <person name="Hall N."/>
            <person name="Watson M."/>
            <person name="Adriaenssens E.M."/>
            <person name="Foster-Nyarko E."/>
            <person name="Jarju S."/>
            <person name="Secka A."/>
            <person name="Antonio M."/>
            <person name="Oren A."/>
            <person name="Chaudhuri R.R."/>
            <person name="La Ragione R."/>
            <person name="Hildebrand F."/>
            <person name="Pallen M.J."/>
        </authorList>
    </citation>
    <scope>NUCLEOTIDE SEQUENCE</scope>
    <source>
        <strain evidence="3">11687</strain>
    </source>
</reference>
<dbReference type="Gene3D" id="2.30.30.90">
    <property type="match status" value="1"/>
</dbReference>
<dbReference type="GO" id="GO:0046914">
    <property type="term" value="F:transition metal ion binding"/>
    <property type="evidence" value="ECO:0007669"/>
    <property type="project" value="InterPro"/>
</dbReference>
<dbReference type="SUPFAM" id="SSF50037">
    <property type="entry name" value="C-terminal domain of transcriptional repressors"/>
    <property type="match status" value="1"/>
</dbReference>
<proteinExistence type="predicted"/>
<dbReference type="InterPro" id="IPR038157">
    <property type="entry name" value="FeoA_core_dom"/>
</dbReference>
<evidence type="ECO:0000313" key="3">
    <source>
        <dbReference type="EMBL" id="HIU59530.1"/>
    </source>
</evidence>
<reference evidence="3" key="1">
    <citation type="submission" date="2020-10" db="EMBL/GenBank/DDBJ databases">
        <authorList>
            <person name="Gilroy R."/>
        </authorList>
    </citation>
    <scope>NUCLEOTIDE SEQUENCE</scope>
    <source>
        <strain evidence="3">11687</strain>
    </source>
</reference>
<dbReference type="Pfam" id="PF04023">
    <property type="entry name" value="FeoA"/>
    <property type="match status" value="1"/>
</dbReference>
<dbReference type="InterPro" id="IPR008988">
    <property type="entry name" value="Transcriptional_repressor_C"/>
</dbReference>